<dbReference type="OrthoDB" id="5358049at2"/>
<dbReference type="InterPro" id="IPR058303">
    <property type="entry name" value="DUF7990"/>
</dbReference>
<reference evidence="1 2" key="1">
    <citation type="submission" date="2016-11" db="EMBL/GenBank/DDBJ databases">
        <authorList>
            <person name="Jaros S."/>
            <person name="Januszkiewicz K."/>
            <person name="Wedrychowicz H."/>
        </authorList>
    </citation>
    <scope>NUCLEOTIDE SEQUENCE [LARGE SCALE GENOMIC DNA]</scope>
    <source>
        <strain evidence="1 2">DSM 8605</strain>
    </source>
</reference>
<dbReference type="Proteomes" id="UP000184447">
    <property type="component" value="Unassembled WGS sequence"/>
</dbReference>
<sequence>MSEEKYTFKKFFVDLKLFLGAASDFNRKSSAILEKEAHNEMDNFVLLCYGDLLGLPIPTSYYTLEILPYIADDLEHWQKRMLDRKSVWGERWGDYDLDA</sequence>
<proteinExistence type="predicted"/>
<evidence type="ECO:0000313" key="2">
    <source>
        <dbReference type="Proteomes" id="UP000184447"/>
    </source>
</evidence>
<gene>
    <name evidence="1" type="ORF">SAMN02745207_00618</name>
</gene>
<dbReference type="RefSeq" id="WP_073336896.1">
    <property type="nucleotide sequence ID" value="NZ_FQXM01000003.1"/>
</dbReference>
<protein>
    <submittedName>
        <fullName evidence="1">Uncharacterized protein</fullName>
    </submittedName>
</protein>
<dbReference type="STRING" id="1121316.SAMN02745207_00618"/>
<evidence type="ECO:0000313" key="1">
    <source>
        <dbReference type="EMBL" id="SHH27582.1"/>
    </source>
</evidence>
<dbReference type="AlphaFoldDB" id="A0A1M5RMP2"/>
<dbReference type="Pfam" id="PF25952">
    <property type="entry name" value="DUF7990"/>
    <property type="match status" value="1"/>
</dbReference>
<keyword evidence="2" id="KW-1185">Reference proteome</keyword>
<name>A0A1M5RMP2_9CLOT</name>
<accession>A0A1M5RMP2</accession>
<organism evidence="1 2">
    <name type="scientific">Clostridium grantii DSM 8605</name>
    <dbReference type="NCBI Taxonomy" id="1121316"/>
    <lineage>
        <taxon>Bacteria</taxon>
        <taxon>Bacillati</taxon>
        <taxon>Bacillota</taxon>
        <taxon>Clostridia</taxon>
        <taxon>Eubacteriales</taxon>
        <taxon>Clostridiaceae</taxon>
        <taxon>Clostridium</taxon>
    </lineage>
</organism>
<dbReference type="EMBL" id="FQXM01000003">
    <property type="protein sequence ID" value="SHH27582.1"/>
    <property type="molecule type" value="Genomic_DNA"/>
</dbReference>